<keyword evidence="1" id="KW-0472">Membrane</keyword>
<comment type="caution">
    <text evidence="2">The sequence shown here is derived from an EMBL/GenBank/DDBJ whole genome shotgun (WGS) entry which is preliminary data.</text>
</comment>
<feature type="transmembrane region" description="Helical" evidence="1">
    <location>
        <begin position="16"/>
        <end position="38"/>
    </location>
</feature>
<keyword evidence="1" id="KW-0812">Transmembrane</keyword>
<proteinExistence type="predicted"/>
<name>A0A3S3MFC7_9MICO</name>
<accession>A0A3S3MFC7</accession>
<reference evidence="2 3" key="1">
    <citation type="journal article" date="2018" name="Front. Microbiol.">
        <title>Novel Insights Into Bacterial Dimethylsulfoniopropionate Catabolism in the East China Sea.</title>
        <authorList>
            <person name="Liu J."/>
            <person name="Liu J."/>
            <person name="Zhang S.H."/>
            <person name="Liang J."/>
            <person name="Lin H."/>
            <person name="Song D."/>
            <person name="Yang G.P."/>
            <person name="Todd J.D."/>
            <person name="Zhang X.H."/>
        </authorList>
    </citation>
    <scope>NUCLEOTIDE SEQUENCE [LARGE SCALE GENOMIC DNA]</scope>
    <source>
        <strain evidence="2 3">ZYFD042</strain>
    </source>
</reference>
<evidence type="ECO:0000313" key="3">
    <source>
        <dbReference type="Proteomes" id="UP000285970"/>
    </source>
</evidence>
<dbReference type="InterPro" id="IPR027948">
    <property type="entry name" value="DUF4436"/>
</dbReference>
<dbReference type="OrthoDB" id="8438075at2"/>
<feature type="transmembrane region" description="Helical" evidence="1">
    <location>
        <begin position="235"/>
        <end position="252"/>
    </location>
</feature>
<dbReference type="EMBL" id="RBZY01000009">
    <property type="protein sequence ID" value="RWR21558.1"/>
    <property type="molecule type" value="Genomic_DNA"/>
</dbReference>
<protein>
    <submittedName>
        <fullName evidence="2">DUF4436 domain-containing protein</fullName>
    </submittedName>
</protein>
<dbReference type="Proteomes" id="UP000285970">
    <property type="component" value="Unassembled WGS sequence"/>
</dbReference>
<sequence>MTPVSSGPRSSRRRPILWSVTSIVLFAALYATVVGLYAGSGDVVASTGGETSGDTVALSLTPEKMDATTNRFTVSIVPTQGEDGTVTNGLVALRPFGVLVSAVAGSTATEYGDGDLISPIQTSLVMDGEIENWPFDRYAVRSIMTALEDDANGDSMPLPTTVQPAKRGIPGWDIAVTETPLGEGLVAVDITVARSGSTIAFGIVLLTLMVIIPALVLVVAIVVLRGRRKVEVTTLGWMGAMLFATIPLRNFLPGSPPIGSWIDYLIVLWVLAALVAGLVIFVVAWLRRGPV</sequence>
<dbReference type="AlphaFoldDB" id="A0A3S3MFC7"/>
<feature type="transmembrane region" description="Helical" evidence="1">
    <location>
        <begin position="264"/>
        <end position="286"/>
    </location>
</feature>
<organism evidence="2 3">
    <name type="scientific">Microbacterium enclense</name>
    <dbReference type="NCBI Taxonomy" id="993073"/>
    <lineage>
        <taxon>Bacteria</taxon>
        <taxon>Bacillati</taxon>
        <taxon>Actinomycetota</taxon>
        <taxon>Actinomycetes</taxon>
        <taxon>Micrococcales</taxon>
        <taxon>Microbacteriaceae</taxon>
        <taxon>Microbacterium</taxon>
    </lineage>
</organism>
<evidence type="ECO:0000256" key="1">
    <source>
        <dbReference type="SAM" id="Phobius"/>
    </source>
</evidence>
<dbReference type="Pfam" id="PF14494">
    <property type="entry name" value="DUF4436"/>
    <property type="match status" value="1"/>
</dbReference>
<keyword evidence="1" id="KW-1133">Transmembrane helix</keyword>
<evidence type="ECO:0000313" key="2">
    <source>
        <dbReference type="EMBL" id="RWR21558.1"/>
    </source>
</evidence>
<feature type="transmembrane region" description="Helical" evidence="1">
    <location>
        <begin position="199"/>
        <end position="223"/>
    </location>
</feature>
<gene>
    <name evidence="2" type="ORF">D8Y23_03715</name>
</gene>